<dbReference type="STRING" id="15368.I1I532"/>
<keyword evidence="14" id="KW-1185">Reference proteome</keyword>
<reference evidence="13" key="3">
    <citation type="submission" date="2018-08" db="UniProtKB">
        <authorList>
            <consortium name="EnsemblPlants"/>
        </authorList>
    </citation>
    <scope>IDENTIFICATION</scope>
    <source>
        <strain evidence="13">cv. Bd21</strain>
    </source>
</reference>
<evidence type="ECO:0000256" key="2">
    <source>
        <dbReference type="ARBA" id="ARBA00022771"/>
    </source>
</evidence>
<dbReference type="InterPro" id="IPR003851">
    <property type="entry name" value="Znf_Dof"/>
</dbReference>
<dbReference type="PROSITE" id="PS50884">
    <property type="entry name" value="ZF_DOF_2"/>
    <property type="match status" value="1"/>
</dbReference>
<dbReference type="GO" id="GO:0003700">
    <property type="term" value="F:DNA-binding transcription factor activity"/>
    <property type="evidence" value="ECO:0007669"/>
    <property type="project" value="UniProtKB-UniRule"/>
</dbReference>
<sequence length="256" mass="26142">MASPFLAGSSSSSASSPLSYMIPSSSLALAAQGQGQGFLSCGVLAQQGPQGDAVGVGAPRQGGTGRHAGLPRPPPRDCPRCRSGNTKFCYYNNYSRKQPRYLCRACRRHWTEGGTLRDVPVGGGRKSRRNNGAGSRKAAATKASASPSTADAAAAAGVDGSLVVPADVLRQMLFFQPAGFEGGYGIDMGAWQQQQMAAAAPNATKAPQGVGGEVGAGVEGTSASAADGVNCGAGMQFWSGGWQQMQDDMPGFDGTF</sequence>
<dbReference type="GO" id="GO:0005634">
    <property type="term" value="C:nucleus"/>
    <property type="evidence" value="ECO:0007669"/>
    <property type="project" value="UniProtKB-SubCell"/>
</dbReference>
<evidence type="ECO:0000313" key="12">
    <source>
        <dbReference type="EMBL" id="KQJ97295.1"/>
    </source>
</evidence>
<feature type="domain" description="Dof-type" evidence="11">
    <location>
        <begin position="76"/>
        <end position="130"/>
    </location>
</feature>
<evidence type="ECO:0000256" key="8">
    <source>
        <dbReference type="PROSITE-ProRule" id="PRU00071"/>
    </source>
</evidence>
<evidence type="ECO:0000256" key="4">
    <source>
        <dbReference type="ARBA" id="ARBA00023015"/>
    </source>
</evidence>
<dbReference type="KEGG" id="bdi:100825418"/>
<dbReference type="EnsemblPlants" id="KQJ97295">
    <property type="protein sequence ID" value="KQJ97295"/>
    <property type="gene ID" value="BRADI_3g29940v3"/>
</dbReference>
<evidence type="ECO:0000256" key="3">
    <source>
        <dbReference type="ARBA" id="ARBA00022833"/>
    </source>
</evidence>
<dbReference type="InterPro" id="IPR045174">
    <property type="entry name" value="Dof"/>
</dbReference>
<accession>I1I532</accession>
<dbReference type="GO" id="GO:0003677">
    <property type="term" value="F:DNA binding"/>
    <property type="evidence" value="ECO:0007669"/>
    <property type="project" value="UniProtKB-UniRule"/>
</dbReference>
<evidence type="ECO:0000256" key="5">
    <source>
        <dbReference type="ARBA" id="ARBA00023125"/>
    </source>
</evidence>
<keyword evidence="4 9" id="KW-0805">Transcription regulation</keyword>
<evidence type="ECO:0000256" key="6">
    <source>
        <dbReference type="ARBA" id="ARBA00023163"/>
    </source>
</evidence>
<evidence type="ECO:0000259" key="11">
    <source>
        <dbReference type="PROSITE" id="PS50884"/>
    </source>
</evidence>
<evidence type="ECO:0000313" key="14">
    <source>
        <dbReference type="Proteomes" id="UP000008810"/>
    </source>
</evidence>
<feature type="region of interest" description="Disordered" evidence="10">
    <location>
        <begin position="59"/>
        <end position="78"/>
    </location>
</feature>
<proteinExistence type="predicted"/>
<dbReference type="AlphaFoldDB" id="I1I532"/>
<keyword evidence="2 8" id="KW-0863">Zinc-finger</keyword>
<dbReference type="PROSITE" id="PS01361">
    <property type="entry name" value="ZF_DOF_1"/>
    <property type="match status" value="1"/>
</dbReference>
<dbReference type="OrthoDB" id="695336at2759"/>
<dbReference type="EMBL" id="CM000882">
    <property type="protein sequence ID" value="KQJ97295.1"/>
    <property type="molecule type" value="Genomic_DNA"/>
</dbReference>
<evidence type="ECO:0000313" key="13">
    <source>
        <dbReference type="EnsemblPlants" id="KQJ97295"/>
    </source>
</evidence>
<evidence type="ECO:0000256" key="10">
    <source>
        <dbReference type="SAM" id="MobiDB-lite"/>
    </source>
</evidence>
<keyword evidence="6 9" id="KW-0804">Transcription</keyword>
<keyword evidence="5 8" id="KW-0238">DNA-binding</keyword>
<dbReference type="Gramene" id="KQJ97295">
    <property type="protein sequence ID" value="KQJ97295"/>
    <property type="gene ID" value="BRADI_3g29940v3"/>
</dbReference>
<dbReference type="PANTHER" id="PTHR31992">
    <property type="entry name" value="DOF ZINC FINGER PROTEIN DOF1.4-RELATED"/>
    <property type="match status" value="1"/>
</dbReference>
<dbReference type="Pfam" id="PF02701">
    <property type="entry name" value="Zn_ribbon_Dof"/>
    <property type="match status" value="1"/>
</dbReference>
<keyword evidence="1 9" id="KW-0479">Metal-binding</keyword>
<dbReference type="Proteomes" id="UP000008810">
    <property type="component" value="Chromosome 3"/>
</dbReference>
<reference evidence="12" key="2">
    <citation type="submission" date="2017-06" db="EMBL/GenBank/DDBJ databases">
        <title>WGS assembly of Brachypodium distachyon.</title>
        <authorList>
            <consortium name="The International Brachypodium Initiative"/>
            <person name="Lucas S."/>
            <person name="Harmon-Smith M."/>
            <person name="Lail K."/>
            <person name="Tice H."/>
            <person name="Grimwood J."/>
            <person name="Bruce D."/>
            <person name="Barry K."/>
            <person name="Shu S."/>
            <person name="Lindquist E."/>
            <person name="Wang M."/>
            <person name="Pitluck S."/>
            <person name="Vogel J.P."/>
            <person name="Garvin D.F."/>
            <person name="Mockler T.C."/>
            <person name="Schmutz J."/>
            <person name="Rokhsar D."/>
            <person name="Bevan M.W."/>
        </authorList>
    </citation>
    <scope>NUCLEOTIDE SEQUENCE</scope>
    <source>
        <strain evidence="12">Bd21</strain>
    </source>
</reference>
<protein>
    <recommendedName>
        <fullName evidence="9">Dof zinc finger protein</fullName>
    </recommendedName>
</protein>
<evidence type="ECO:0000256" key="7">
    <source>
        <dbReference type="ARBA" id="ARBA00023242"/>
    </source>
</evidence>
<reference evidence="12 13" key="1">
    <citation type="journal article" date="2010" name="Nature">
        <title>Genome sequencing and analysis of the model grass Brachypodium distachyon.</title>
        <authorList>
            <consortium name="International Brachypodium Initiative"/>
        </authorList>
    </citation>
    <scope>NUCLEOTIDE SEQUENCE [LARGE SCALE GENOMIC DNA]</scope>
    <source>
        <strain evidence="12">Bd21</strain>
        <strain evidence="13">cv. Bd21</strain>
    </source>
</reference>
<dbReference type="OMA" id="NCVALQY"/>
<evidence type="ECO:0000256" key="1">
    <source>
        <dbReference type="ARBA" id="ARBA00022723"/>
    </source>
</evidence>
<feature type="region of interest" description="Disordered" evidence="10">
    <location>
        <begin position="114"/>
        <end position="148"/>
    </location>
</feature>
<gene>
    <name evidence="13" type="primary">LOC100825418</name>
    <name evidence="12" type="ORF">BRADI_3g29940v3</name>
</gene>
<dbReference type="PANTHER" id="PTHR31992:SF241">
    <property type="entry name" value="DOF ZINC FINGER PROTEIN"/>
    <property type="match status" value="1"/>
</dbReference>
<keyword evidence="3 9" id="KW-0862">Zinc</keyword>
<comment type="function">
    <text evidence="9">Transcription factor that binds specifically to a 5'-AA[AG]G-3' consensus core sequence.</text>
</comment>
<feature type="compositionally biased region" description="Low complexity" evidence="10">
    <location>
        <begin position="132"/>
        <end position="148"/>
    </location>
</feature>
<dbReference type="GeneID" id="100825418"/>
<dbReference type="HOGENOM" id="CLU_093322_0_0_1"/>
<dbReference type="RefSeq" id="XP_003571940.1">
    <property type="nucleotide sequence ID" value="XM_003571892.4"/>
</dbReference>
<name>I1I532_BRADI</name>
<organism evidence="13">
    <name type="scientific">Brachypodium distachyon</name>
    <name type="common">Purple false brome</name>
    <name type="synonym">Trachynia distachya</name>
    <dbReference type="NCBI Taxonomy" id="15368"/>
    <lineage>
        <taxon>Eukaryota</taxon>
        <taxon>Viridiplantae</taxon>
        <taxon>Streptophyta</taxon>
        <taxon>Embryophyta</taxon>
        <taxon>Tracheophyta</taxon>
        <taxon>Spermatophyta</taxon>
        <taxon>Magnoliopsida</taxon>
        <taxon>Liliopsida</taxon>
        <taxon>Poales</taxon>
        <taxon>Poaceae</taxon>
        <taxon>BOP clade</taxon>
        <taxon>Pooideae</taxon>
        <taxon>Stipodae</taxon>
        <taxon>Brachypodieae</taxon>
        <taxon>Brachypodium</taxon>
    </lineage>
</organism>
<dbReference type="eggNOG" id="ENOG502RH68">
    <property type="taxonomic scope" value="Eukaryota"/>
</dbReference>
<evidence type="ECO:0000256" key="9">
    <source>
        <dbReference type="RuleBase" id="RU369094"/>
    </source>
</evidence>
<dbReference type="GO" id="GO:0008270">
    <property type="term" value="F:zinc ion binding"/>
    <property type="evidence" value="ECO:0007669"/>
    <property type="project" value="UniProtKB-KW"/>
</dbReference>
<keyword evidence="7 8" id="KW-0539">Nucleus</keyword>
<comment type="subcellular location">
    <subcellularLocation>
        <location evidence="8 9">Nucleus</location>
    </subcellularLocation>
</comment>